<organism evidence="3">
    <name type="scientific">hydrocarbon metagenome</name>
    <dbReference type="NCBI Taxonomy" id="938273"/>
    <lineage>
        <taxon>unclassified sequences</taxon>
        <taxon>metagenomes</taxon>
        <taxon>ecological metagenomes</taxon>
    </lineage>
</organism>
<sequence length="256" mass="28362">MVVAAGCAGCLDGRLPGDQTDGSASGDGTATRTYIVGIDGNYYPFSYIEKDGQPSGFDVESILWIAEEMDFEVIIKPIAWEHIIPSLEEKRIDIIYSGMTITDDRRARINFSTPYRVVNQGIVVRADSGMTMDDILGGNAVIGTQRGCSAEAWIRDNLVQAGTLPADRLVLKDSIQLSLSELMSGDIDAVMYDEPVIAWAIRDKPLRMAGVVETNEEYAIAVRKEDTELLEMLNEGLDRLMRSSKWQELIRKYGLE</sequence>
<dbReference type="EMBL" id="LNQE01001127">
    <property type="protein sequence ID" value="KUG20925.1"/>
    <property type="molecule type" value="Genomic_DNA"/>
</dbReference>
<accession>A0A0W8FJ31</accession>
<dbReference type="PANTHER" id="PTHR35936:SF19">
    <property type="entry name" value="AMINO-ACID-BINDING PROTEIN YXEM-RELATED"/>
    <property type="match status" value="1"/>
</dbReference>
<evidence type="ECO:0000256" key="1">
    <source>
        <dbReference type="ARBA" id="ARBA00022729"/>
    </source>
</evidence>
<feature type="domain" description="Solute-binding protein family 3/N-terminal" evidence="2">
    <location>
        <begin position="33"/>
        <end position="256"/>
    </location>
</feature>
<dbReference type="SMART" id="SM00062">
    <property type="entry name" value="PBPb"/>
    <property type="match status" value="1"/>
</dbReference>
<reference evidence="3" key="1">
    <citation type="journal article" date="2015" name="Proc. Natl. Acad. Sci. U.S.A.">
        <title>Networks of energetic and metabolic interactions define dynamics in microbial communities.</title>
        <authorList>
            <person name="Embree M."/>
            <person name="Liu J.K."/>
            <person name="Al-Bassam M.M."/>
            <person name="Zengler K."/>
        </authorList>
    </citation>
    <scope>NUCLEOTIDE SEQUENCE</scope>
</reference>
<dbReference type="AlphaFoldDB" id="A0A0W8FJ31"/>
<dbReference type="InterPro" id="IPR001638">
    <property type="entry name" value="Solute-binding_3/MltF_N"/>
</dbReference>
<keyword evidence="1" id="KW-0732">Signal</keyword>
<protein>
    <submittedName>
        <fullName evidence="3">Extracellular solute-binding protein, family 3</fullName>
    </submittedName>
</protein>
<dbReference type="Gene3D" id="3.40.190.10">
    <property type="entry name" value="Periplasmic binding protein-like II"/>
    <property type="match status" value="2"/>
</dbReference>
<dbReference type="Pfam" id="PF00497">
    <property type="entry name" value="SBP_bac_3"/>
    <property type="match status" value="1"/>
</dbReference>
<evidence type="ECO:0000259" key="2">
    <source>
        <dbReference type="SMART" id="SM00062"/>
    </source>
</evidence>
<gene>
    <name evidence="3" type="ORF">ASZ90_009333</name>
</gene>
<name>A0A0W8FJ31_9ZZZZ</name>
<dbReference type="PANTHER" id="PTHR35936">
    <property type="entry name" value="MEMBRANE-BOUND LYTIC MUREIN TRANSGLYCOSYLASE F"/>
    <property type="match status" value="1"/>
</dbReference>
<proteinExistence type="predicted"/>
<dbReference type="SUPFAM" id="SSF53850">
    <property type="entry name" value="Periplasmic binding protein-like II"/>
    <property type="match status" value="1"/>
</dbReference>
<evidence type="ECO:0000313" key="3">
    <source>
        <dbReference type="EMBL" id="KUG20925.1"/>
    </source>
</evidence>
<dbReference type="CDD" id="cd13530">
    <property type="entry name" value="PBP2_peptides_like"/>
    <property type="match status" value="1"/>
</dbReference>
<comment type="caution">
    <text evidence="3">The sequence shown here is derived from an EMBL/GenBank/DDBJ whole genome shotgun (WGS) entry which is preliminary data.</text>
</comment>